<dbReference type="EMBL" id="LR796709">
    <property type="protein sequence ID" value="CAB4161600.1"/>
    <property type="molecule type" value="Genomic_DNA"/>
</dbReference>
<evidence type="ECO:0000313" key="10">
    <source>
        <dbReference type="EMBL" id="CAB4219838.1"/>
    </source>
</evidence>
<dbReference type="EMBL" id="LR798423">
    <property type="protein sequence ID" value="CAB5230491.1"/>
    <property type="molecule type" value="Genomic_DNA"/>
</dbReference>
<protein>
    <submittedName>
        <fullName evidence="9">Uncharacterized protein</fullName>
    </submittedName>
</protein>
<accession>A0A6J5SMS2</accession>
<gene>
    <name evidence="6" type="ORF">UFOVP1031_100</name>
    <name evidence="7" type="ORF">UFOVP1172_35</name>
    <name evidence="8" type="ORF">UFOVP1240_97</name>
    <name evidence="9" type="ORF">UFOVP1486_154</name>
    <name evidence="11" type="ORF">UFOVP1578_15</name>
    <name evidence="10" type="ORF">UFOVP1630_7</name>
    <name evidence="1" type="ORF">UFOVP288_114</name>
    <name evidence="2" type="ORF">UFOVP483_82</name>
    <name evidence="3" type="ORF">UFOVP573_1</name>
    <name evidence="4" type="ORF">UFOVP769_114</name>
    <name evidence="5" type="ORF">UFOVP962_82</name>
</gene>
<dbReference type="EMBL" id="LR797130">
    <property type="protein sequence ID" value="CAB4188513.1"/>
    <property type="molecule type" value="Genomic_DNA"/>
</dbReference>
<evidence type="ECO:0000313" key="2">
    <source>
        <dbReference type="EMBL" id="CAB4146120.1"/>
    </source>
</evidence>
<evidence type="ECO:0000313" key="3">
    <source>
        <dbReference type="EMBL" id="CAB4150471.1"/>
    </source>
</evidence>
<sequence>MADYEFINEDDMEFVPRGRKSNVSPELVNAIKTMPKGKACKLTGMKVDIKKANAKTEKARISATIRQASKQAGTPVVIRWSADGTPQVIKKA</sequence>
<dbReference type="EMBL" id="LR797180">
    <property type="protein sequence ID" value="CAB4192021.1"/>
    <property type="molecule type" value="Genomic_DNA"/>
</dbReference>
<reference evidence="9" key="1">
    <citation type="submission" date="2020-05" db="EMBL/GenBank/DDBJ databases">
        <authorList>
            <person name="Chiriac C."/>
            <person name="Salcher M."/>
            <person name="Ghai R."/>
            <person name="Kavagutti S V."/>
        </authorList>
    </citation>
    <scope>NUCLEOTIDE SEQUENCE</scope>
</reference>
<evidence type="ECO:0000313" key="4">
    <source>
        <dbReference type="EMBL" id="CAB4161600.1"/>
    </source>
</evidence>
<proteinExistence type="predicted"/>
<organism evidence="9">
    <name type="scientific">uncultured Caudovirales phage</name>
    <dbReference type="NCBI Taxonomy" id="2100421"/>
    <lineage>
        <taxon>Viruses</taxon>
        <taxon>Duplodnaviria</taxon>
        <taxon>Heunggongvirae</taxon>
        <taxon>Uroviricota</taxon>
        <taxon>Caudoviricetes</taxon>
        <taxon>Peduoviridae</taxon>
        <taxon>Maltschvirus</taxon>
        <taxon>Maltschvirus maltsch</taxon>
    </lineage>
</organism>
<evidence type="ECO:0000313" key="9">
    <source>
        <dbReference type="EMBL" id="CAB4216271.1"/>
    </source>
</evidence>
<dbReference type="EMBL" id="LR796305">
    <property type="protein sequence ID" value="CAB4135748.1"/>
    <property type="molecule type" value="Genomic_DNA"/>
</dbReference>
<evidence type="ECO:0000313" key="6">
    <source>
        <dbReference type="EMBL" id="CAB4179431.1"/>
    </source>
</evidence>
<dbReference type="EMBL" id="LR796548">
    <property type="protein sequence ID" value="CAB4150471.1"/>
    <property type="molecule type" value="Genomic_DNA"/>
</dbReference>
<evidence type="ECO:0000313" key="1">
    <source>
        <dbReference type="EMBL" id="CAB4135748.1"/>
    </source>
</evidence>
<name>A0A6J5SMS2_9CAUD</name>
<evidence type="ECO:0000313" key="11">
    <source>
        <dbReference type="EMBL" id="CAB5230491.1"/>
    </source>
</evidence>
<evidence type="ECO:0000313" key="5">
    <source>
        <dbReference type="EMBL" id="CAB4174774.1"/>
    </source>
</evidence>
<dbReference type="EMBL" id="LR797434">
    <property type="protein sequence ID" value="CAB4216271.1"/>
    <property type="molecule type" value="Genomic_DNA"/>
</dbReference>
<evidence type="ECO:0000313" key="7">
    <source>
        <dbReference type="EMBL" id="CAB4188513.1"/>
    </source>
</evidence>
<dbReference type="EMBL" id="LR796917">
    <property type="protein sequence ID" value="CAB4174774.1"/>
    <property type="molecule type" value="Genomic_DNA"/>
</dbReference>
<dbReference type="EMBL" id="LR797492">
    <property type="protein sequence ID" value="CAB4219838.1"/>
    <property type="molecule type" value="Genomic_DNA"/>
</dbReference>
<dbReference type="EMBL" id="LR796461">
    <property type="protein sequence ID" value="CAB4146120.1"/>
    <property type="molecule type" value="Genomic_DNA"/>
</dbReference>
<evidence type="ECO:0000313" key="8">
    <source>
        <dbReference type="EMBL" id="CAB4192021.1"/>
    </source>
</evidence>
<dbReference type="EMBL" id="LR796980">
    <property type="protein sequence ID" value="CAB4179431.1"/>
    <property type="molecule type" value="Genomic_DNA"/>
</dbReference>